<evidence type="ECO:0000256" key="1">
    <source>
        <dbReference type="SAM" id="Phobius"/>
    </source>
</evidence>
<name>A0A6C0CHM7_9ZZZZ</name>
<keyword evidence="1" id="KW-0812">Transmembrane</keyword>
<accession>A0A6C0CHM7</accession>
<proteinExistence type="predicted"/>
<keyword evidence="1" id="KW-1133">Transmembrane helix</keyword>
<feature type="transmembrane region" description="Helical" evidence="1">
    <location>
        <begin position="60"/>
        <end position="77"/>
    </location>
</feature>
<sequence length="232" mass="26308">MANESTSIWFQDPTVLFKKDQLNQIWPKEGMSRDQKINAITRLVIILTVLGYLVTQSLNFFITGAITLGVIVFLYYAKTLKEGDNKKEVKEAFTNPSVYNSVKCNFTNPTEKNPLMNVLLPEIKDDPKRKMAAPAYNRAVEKQINNDTQDFVISNFNNDKKLKKKLFSTLGDSFEFEDFAQHTFFATPNTTIPNDQNGFAQFCYGDMVSGKDGNDFALMRNNPRIGSITGQN</sequence>
<evidence type="ECO:0000259" key="2">
    <source>
        <dbReference type="Pfam" id="PF19066"/>
    </source>
</evidence>
<feature type="transmembrane region" description="Helical" evidence="1">
    <location>
        <begin position="37"/>
        <end position="54"/>
    </location>
</feature>
<feature type="domain" description="Minor capsid protein P9 transmembrane helices" evidence="2">
    <location>
        <begin position="8"/>
        <end position="76"/>
    </location>
</feature>
<evidence type="ECO:0000313" key="3">
    <source>
        <dbReference type="EMBL" id="QHT04296.1"/>
    </source>
</evidence>
<reference evidence="3" key="1">
    <citation type="journal article" date="2020" name="Nature">
        <title>Giant virus diversity and host interactions through global metagenomics.</title>
        <authorList>
            <person name="Schulz F."/>
            <person name="Roux S."/>
            <person name="Paez-Espino D."/>
            <person name="Jungbluth S."/>
            <person name="Walsh D.A."/>
            <person name="Denef V.J."/>
            <person name="McMahon K.D."/>
            <person name="Konstantinidis K.T."/>
            <person name="Eloe-Fadrosh E.A."/>
            <person name="Kyrpides N.C."/>
            <person name="Woyke T."/>
        </authorList>
    </citation>
    <scope>NUCLEOTIDE SEQUENCE</scope>
    <source>
        <strain evidence="3">GVMAG-M-3300021185-45</strain>
    </source>
</reference>
<dbReference type="Pfam" id="PF19066">
    <property type="entry name" value="P9_TM"/>
    <property type="match status" value="1"/>
</dbReference>
<organism evidence="3">
    <name type="scientific">viral metagenome</name>
    <dbReference type="NCBI Taxonomy" id="1070528"/>
    <lineage>
        <taxon>unclassified sequences</taxon>
        <taxon>metagenomes</taxon>
        <taxon>organismal metagenomes</taxon>
    </lineage>
</organism>
<dbReference type="AlphaFoldDB" id="A0A6C0CHM7"/>
<protein>
    <recommendedName>
        <fullName evidence="2">Minor capsid protein P9 transmembrane helices domain-containing protein</fullName>
    </recommendedName>
</protein>
<dbReference type="EMBL" id="MN739426">
    <property type="protein sequence ID" value="QHT04296.1"/>
    <property type="molecule type" value="Genomic_DNA"/>
</dbReference>
<dbReference type="InterPro" id="IPR043915">
    <property type="entry name" value="P9_TM"/>
</dbReference>
<keyword evidence="1" id="KW-0472">Membrane</keyword>